<keyword evidence="3" id="KW-0863">Zinc-finger</keyword>
<dbReference type="AlphaFoldDB" id="A0A368GWV5"/>
<feature type="domain" description="JmjC" evidence="13">
    <location>
        <begin position="416"/>
        <end position="569"/>
    </location>
</feature>
<dbReference type="GO" id="GO:0008270">
    <property type="term" value="F:zinc ion binding"/>
    <property type="evidence" value="ECO:0007669"/>
    <property type="project" value="UniProtKB-KW"/>
</dbReference>
<evidence type="ECO:0000256" key="4">
    <source>
        <dbReference type="ARBA" id="ARBA00022833"/>
    </source>
</evidence>
<keyword evidence="4" id="KW-0862">Zinc</keyword>
<evidence type="ECO:0000256" key="7">
    <source>
        <dbReference type="ARBA" id="ARBA00023002"/>
    </source>
</evidence>
<keyword evidence="8" id="KW-0408">Iron</keyword>
<dbReference type="InterPro" id="IPR019787">
    <property type="entry name" value="Znf_PHD-finger"/>
</dbReference>
<dbReference type="Gene3D" id="2.60.120.650">
    <property type="entry name" value="Cupin"/>
    <property type="match status" value="1"/>
</dbReference>
<dbReference type="GO" id="GO:0051213">
    <property type="term" value="F:dioxygenase activity"/>
    <property type="evidence" value="ECO:0007669"/>
    <property type="project" value="UniProtKB-KW"/>
</dbReference>
<evidence type="ECO:0000256" key="3">
    <source>
        <dbReference type="ARBA" id="ARBA00022771"/>
    </source>
</evidence>
<dbReference type="InterPro" id="IPR013083">
    <property type="entry name" value="Znf_RING/FYVE/PHD"/>
</dbReference>
<dbReference type="InterPro" id="IPR003347">
    <property type="entry name" value="JmjC_dom"/>
</dbReference>
<evidence type="ECO:0000259" key="13">
    <source>
        <dbReference type="PROSITE" id="PS51184"/>
    </source>
</evidence>
<feature type="compositionally biased region" description="Basic residues" evidence="12">
    <location>
        <begin position="869"/>
        <end position="887"/>
    </location>
</feature>
<dbReference type="PANTHER" id="PTHR23123">
    <property type="entry name" value="PHD/F-BOX CONTAINING PROTEIN"/>
    <property type="match status" value="1"/>
</dbReference>
<reference evidence="14 15" key="1">
    <citation type="submission" date="2014-10" db="EMBL/GenBank/DDBJ databases">
        <title>Draft genome of the hookworm Ancylostoma caninum.</title>
        <authorList>
            <person name="Mitreva M."/>
        </authorList>
    </citation>
    <scope>NUCLEOTIDE SEQUENCE [LARGE SCALE GENOMIC DNA]</scope>
    <source>
        <strain evidence="14 15">Baltimore</strain>
    </source>
</reference>
<protein>
    <submittedName>
        <fullName evidence="14">PHD-finger</fullName>
    </submittedName>
</protein>
<feature type="region of interest" description="Disordered" evidence="12">
    <location>
        <begin position="850"/>
        <end position="887"/>
    </location>
</feature>
<dbReference type="Pfam" id="PF17811">
    <property type="entry name" value="JHD"/>
    <property type="match status" value="1"/>
</dbReference>
<evidence type="ECO:0000256" key="10">
    <source>
        <dbReference type="ARBA" id="ARBA00023163"/>
    </source>
</evidence>
<dbReference type="Proteomes" id="UP000252519">
    <property type="component" value="Unassembled WGS sequence"/>
</dbReference>
<evidence type="ECO:0000256" key="8">
    <source>
        <dbReference type="ARBA" id="ARBA00023004"/>
    </source>
</evidence>
<feature type="region of interest" description="Disordered" evidence="12">
    <location>
        <begin position="658"/>
        <end position="744"/>
    </location>
</feature>
<evidence type="ECO:0000313" key="15">
    <source>
        <dbReference type="Proteomes" id="UP000252519"/>
    </source>
</evidence>
<comment type="caution">
    <text evidence="14">The sequence shown here is derived from an EMBL/GenBank/DDBJ whole genome shotgun (WGS) entry which is preliminary data.</text>
</comment>
<organism evidence="14 15">
    <name type="scientific">Ancylostoma caninum</name>
    <name type="common">Dog hookworm</name>
    <dbReference type="NCBI Taxonomy" id="29170"/>
    <lineage>
        <taxon>Eukaryota</taxon>
        <taxon>Metazoa</taxon>
        <taxon>Ecdysozoa</taxon>
        <taxon>Nematoda</taxon>
        <taxon>Chromadorea</taxon>
        <taxon>Rhabditida</taxon>
        <taxon>Rhabditina</taxon>
        <taxon>Rhabditomorpha</taxon>
        <taxon>Strongyloidea</taxon>
        <taxon>Ancylostomatidae</taxon>
        <taxon>Ancylostomatinae</taxon>
        <taxon>Ancylostoma</taxon>
    </lineage>
</organism>
<keyword evidence="6" id="KW-0223">Dioxygenase</keyword>
<keyword evidence="5" id="KW-0156">Chromatin regulator</keyword>
<dbReference type="GO" id="GO:0006325">
    <property type="term" value="P:chromatin organization"/>
    <property type="evidence" value="ECO:0007669"/>
    <property type="project" value="UniProtKB-KW"/>
</dbReference>
<comment type="subcellular location">
    <subcellularLocation>
        <location evidence="1">Nucleus</location>
    </subcellularLocation>
</comment>
<feature type="region of interest" description="Disordered" evidence="12">
    <location>
        <begin position="38"/>
        <end position="83"/>
    </location>
</feature>
<dbReference type="PROSITE" id="PS51184">
    <property type="entry name" value="JMJC"/>
    <property type="match status" value="1"/>
</dbReference>
<keyword evidence="10" id="KW-0804">Transcription</keyword>
<dbReference type="SUPFAM" id="SSF51197">
    <property type="entry name" value="Clavaminate synthase-like"/>
    <property type="match status" value="1"/>
</dbReference>
<dbReference type="InterPro" id="IPR050690">
    <property type="entry name" value="JHDM1_Histone_Demethylase"/>
</dbReference>
<keyword evidence="2" id="KW-0479">Metal-binding</keyword>
<feature type="compositionally biased region" description="Polar residues" evidence="12">
    <location>
        <begin position="724"/>
        <end position="739"/>
    </location>
</feature>
<dbReference type="STRING" id="29170.A0A368GWV5"/>
<feature type="compositionally biased region" description="Basic residues" evidence="12">
    <location>
        <begin position="661"/>
        <end position="682"/>
    </location>
</feature>
<dbReference type="InterPro" id="IPR019786">
    <property type="entry name" value="Zinc_finger_PHD-type_CS"/>
</dbReference>
<dbReference type="InterPro" id="IPR041070">
    <property type="entry name" value="JHD"/>
</dbReference>
<dbReference type="OrthoDB" id="5876800at2759"/>
<dbReference type="SMART" id="SM00558">
    <property type="entry name" value="JmjC"/>
    <property type="match status" value="1"/>
</dbReference>
<evidence type="ECO:0000256" key="1">
    <source>
        <dbReference type="ARBA" id="ARBA00004123"/>
    </source>
</evidence>
<dbReference type="Gene3D" id="1.20.58.1360">
    <property type="match status" value="1"/>
</dbReference>
<dbReference type="PROSITE" id="PS01359">
    <property type="entry name" value="ZF_PHD_1"/>
    <property type="match status" value="1"/>
</dbReference>
<evidence type="ECO:0000256" key="12">
    <source>
        <dbReference type="SAM" id="MobiDB-lite"/>
    </source>
</evidence>
<evidence type="ECO:0000256" key="6">
    <source>
        <dbReference type="ARBA" id="ARBA00022964"/>
    </source>
</evidence>
<name>A0A368GWV5_ANCCA</name>
<dbReference type="EMBL" id="JOJR01000042">
    <property type="protein sequence ID" value="RCN48832.1"/>
    <property type="molecule type" value="Genomic_DNA"/>
</dbReference>
<accession>A0A368GWV5</accession>
<keyword evidence="9" id="KW-0805">Transcription regulation</keyword>
<dbReference type="InterPro" id="IPR011011">
    <property type="entry name" value="Znf_FYVE_PHD"/>
</dbReference>
<evidence type="ECO:0000256" key="11">
    <source>
        <dbReference type="ARBA" id="ARBA00023242"/>
    </source>
</evidence>
<evidence type="ECO:0000256" key="9">
    <source>
        <dbReference type="ARBA" id="ARBA00023015"/>
    </source>
</evidence>
<dbReference type="SMART" id="SM00249">
    <property type="entry name" value="PHD"/>
    <property type="match status" value="1"/>
</dbReference>
<dbReference type="Gene3D" id="3.30.40.10">
    <property type="entry name" value="Zinc/RING finger domain, C3HC4 (zinc finger)"/>
    <property type="match status" value="1"/>
</dbReference>
<gene>
    <name evidence="14" type="ORF">ANCCAN_05115</name>
</gene>
<dbReference type="SUPFAM" id="SSF57903">
    <property type="entry name" value="FYVE/PHD zinc finger"/>
    <property type="match status" value="1"/>
</dbReference>
<proteinExistence type="predicted"/>
<dbReference type="Pfam" id="PF00628">
    <property type="entry name" value="PHD"/>
    <property type="match status" value="1"/>
</dbReference>
<keyword evidence="11" id="KW-0539">Nucleus</keyword>
<evidence type="ECO:0000313" key="14">
    <source>
        <dbReference type="EMBL" id="RCN48832.1"/>
    </source>
</evidence>
<evidence type="ECO:0000256" key="2">
    <source>
        <dbReference type="ARBA" id="ARBA00022723"/>
    </source>
</evidence>
<dbReference type="Pfam" id="PF02373">
    <property type="entry name" value="JmjC"/>
    <property type="match status" value="1"/>
</dbReference>
<dbReference type="GO" id="GO:0005634">
    <property type="term" value="C:nucleus"/>
    <property type="evidence" value="ECO:0007669"/>
    <property type="project" value="UniProtKB-SubCell"/>
</dbReference>
<keyword evidence="7" id="KW-0560">Oxidoreductase</keyword>
<dbReference type="InterPro" id="IPR001965">
    <property type="entry name" value="Znf_PHD"/>
</dbReference>
<evidence type="ECO:0000256" key="5">
    <source>
        <dbReference type="ARBA" id="ARBA00022853"/>
    </source>
</evidence>
<keyword evidence="15" id="KW-1185">Reference proteome</keyword>
<feature type="compositionally biased region" description="Basic and acidic residues" evidence="12">
    <location>
        <begin position="59"/>
        <end position="79"/>
    </location>
</feature>
<sequence length="887" mass="100990">MEKCGDDSTYECGADRQYEFHEFIPSGSCSQVLDSSDVVAVPRPSQPETASVPTPTKVPRREGTEAEVKKQEPEAEEQRYWSTSTSTADSKMECKTDVIKTEETSLGEQYVSGCSSGVLLPLSIETKVFSLHLLFFAFLCFFQFFSVSENEHSAGSFNECGICGPEKAIWVPDTSDTGEPLIEPTSGHGLSIKIDPIDTFWIQCDECEKWFHGSCVGVEEYEDVLIDKFHCGPCAAAKGPTKSGHFFLMKTILLRHRFAFDDLSQANLPPEVGTETWIKEFIKTEANIPPPNDQHVIICKTGFDFMDQFDRRADWKKVYLIEQARGLELRVPDKNENFTLRSIVEILGRSYKVDTIDVYRQMTQSMCIGTFYDKMIASQRLRLYNILSLEFSQNESMRKMISPPLLVPELSFVHKLWPDKNDLVNWDPELQQVVEVLEEHRRNKPEVALFCLCGMAGSYTDFHIDFGGSSVWYHIYEGQKIFYIVEPTDEYLDLFEEYQRSETKTETFFGDLLPAGALRRVVIEEGQTLMIPSGWIHAVYTPIDSLVFGGNFLHALNVPMQLKIYEMEQRLKKEVGTEDKYLFPHFELVNWYAARSFILEHLREANDEGNRADQYMMDAALALLPRLKEWMRRDKEDKANNFTHSSFNDVLVKLQREINKQKRLRRSHSPLCRSPKKTTKKRRSEEHDISLEPGPSTPRASDTVQGPSKGISYVETGSIKENAPVSQPILSTGTESSADSQDETPVDFRLKLTKKGKNYASSVVEKPDPMLEDVNMTQMFARRSSSGRKPRPAAWLAEAVGLDELEKTAKQLEEQGEQMPEREIVTYDTEMELACEEEERNLLREERAKKKGKVVVGPGDPLRGVTGVAKRKPSTVKQRLAAKLKLK</sequence>